<comment type="caution">
    <text evidence="1">The sequence shown here is derived from an EMBL/GenBank/DDBJ whole genome shotgun (WGS) entry which is preliminary data.</text>
</comment>
<reference evidence="1 2" key="1">
    <citation type="submission" date="2017-07" db="EMBL/GenBank/DDBJ databases">
        <title>Amycolatopsis alba DSM 44262 Genome sequencing and assembly.</title>
        <authorList>
            <person name="Kaur N."/>
            <person name="Mayilraj S."/>
        </authorList>
    </citation>
    <scope>NUCLEOTIDE SEQUENCE [LARGE SCALE GENOMIC DNA]</scope>
    <source>
        <strain evidence="1 2">DSM 44262</strain>
    </source>
</reference>
<dbReference type="AlphaFoldDB" id="A0A229S875"/>
<sequence>MTDARQSYVDEVARLVGWQPGDFRPEVDGETLERELGTPLPDDFKDLLTRFPSGAYRDSIEVGNPAQSADALADTKRHNDQLLEIFADEYTGYLKGVSYRLFPEPGGLYPWGRHDAGGTFWWITDSADPNTWRIAYNDRDDWHEHPGPMSKVIHEILTSTGEDNILGWDMAGKPVDFTGFVGDRMIYYPAT</sequence>
<evidence type="ECO:0008006" key="3">
    <source>
        <dbReference type="Google" id="ProtNLM"/>
    </source>
</evidence>
<keyword evidence="2" id="KW-1185">Reference proteome</keyword>
<protein>
    <recommendedName>
        <fullName evidence="3">SMI1/KNR4 family protein</fullName>
    </recommendedName>
</protein>
<dbReference type="RefSeq" id="WP_020630136.1">
    <property type="nucleotide sequence ID" value="NZ_KB913032.1"/>
</dbReference>
<gene>
    <name evidence="1" type="ORF">CFP75_02145</name>
</gene>
<dbReference type="OrthoDB" id="5572373at2"/>
<evidence type="ECO:0000313" key="1">
    <source>
        <dbReference type="EMBL" id="OXM54961.1"/>
    </source>
</evidence>
<proteinExistence type="predicted"/>
<dbReference type="SUPFAM" id="SSF160631">
    <property type="entry name" value="SMI1/KNR4-like"/>
    <property type="match status" value="1"/>
</dbReference>
<dbReference type="Proteomes" id="UP000215563">
    <property type="component" value="Unassembled WGS sequence"/>
</dbReference>
<organism evidence="1 2">
    <name type="scientific">Amycolatopsis alba DSM 44262</name>
    <dbReference type="NCBI Taxonomy" id="1125972"/>
    <lineage>
        <taxon>Bacteria</taxon>
        <taxon>Bacillati</taxon>
        <taxon>Actinomycetota</taxon>
        <taxon>Actinomycetes</taxon>
        <taxon>Pseudonocardiales</taxon>
        <taxon>Pseudonocardiaceae</taxon>
        <taxon>Amycolatopsis</taxon>
    </lineage>
</organism>
<dbReference type="InterPro" id="IPR037883">
    <property type="entry name" value="Knr4/Smi1-like_sf"/>
</dbReference>
<dbReference type="EMBL" id="NMQU01000008">
    <property type="protein sequence ID" value="OXM54961.1"/>
    <property type="molecule type" value="Genomic_DNA"/>
</dbReference>
<evidence type="ECO:0000313" key="2">
    <source>
        <dbReference type="Proteomes" id="UP000215563"/>
    </source>
</evidence>
<accession>A0A229S875</accession>
<name>A0A229S875_AMYAL</name>